<reference evidence="1 2" key="1">
    <citation type="submission" date="2023-10" db="EMBL/GenBank/DDBJ databases">
        <title>Wastewater isolates of ESBL- and carbapenemase-producing Gram-negative bacteria from New Zealand.</title>
        <authorList>
            <person name="Straub C."/>
            <person name="Weaver L."/>
            <person name="Cornelius A."/>
            <person name="Mcgill E."/>
            <person name="Dyet K."/>
            <person name="White L."/>
            <person name="Pattis I."/>
        </authorList>
    </citation>
    <scope>NUCLEOTIDE SEQUENCE [LARGE SCALE GENOMIC DNA]</scope>
    <source>
        <strain evidence="1 2">ESBL09</strain>
    </source>
</reference>
<evidence type="ECO:0000313" key="1">
    <source>
        <dbReference type="EMBL" id="MEE9654120.1"/>
    </source>
</evidence>
<dbReference type="Proteomes" id="UP001331691">
    <property type="component" value="Unassembled WGS sequence"/>
</dbReference>
<dbReference type="AlphaFoldDB" id="A0AB35X4D7"/>
<name>A0AB35X4D7_9ENTR</name>
<comment type="caution">
    <text evidence="1">The sequence shown here is derived from an EMBL/GenBank/DDBJ whole genome shotgun (WGS) entry which is preliminary data.</text>
</comment>
<accession>A0AB35X4D7</accession>
<sequence>MKKAINHDITQKVAPIFENYFTYKKGYMLSTTQYSDVDEDGPRLFILENGHNEAYQFFINDTGLVIAGYFDFDTVYNEGVTEEQYNALYSIDGLDYDCIMFFLKVLEESQAYAFIGIDSDYLPIVN</sequence>
<dbReference type="RefSeq" id="WP_331388065.1">
    <property type="nucleotide sequence ID" value="NZ_JAZKKV010000001.1"/>
</dbReference>
<organism evidence="1 2">
    <name type="scientific">Kluyvera ascorbata</name>
    <dbReference type="NCBI Taxonomy" id="51288"/>
    <lineage>
        <taxon>Bacteria</taxon>
        <taxon>Pseudomonadati</taxon>
        <taxon>Pseudomonadota</taxon>
        <taxon>Gammaproteobacteria</taxon>
        <taxon>Enterobacterales</taxon>
        <taxon>Enterobacteriaceae</taxon>
        <taxon>Kluyvera</taxon>
    </lineage>
</organism>
<evidence type="ECO:0000313" key="2">
    <source>
        <dbReference type="Proteomes" id="UP001331691"/>
    </source>
</evidence>
<dbReference type="EMBL" id="JAZKKV010000001">
    <property type="protein sequence ID" value="MEE9654120.1"/>
    <property type="molecule type" value="Genomic_DNA"/>
</dbReference>
<protein>
    <submittedName>
        <fullName evidence="1">Uncharacterized protein</fullName>
    </submittedName>
</protein>
<keyword evidence="2" id="KW-1185">Reference proteome</keyword>
<proteinExistence type="predicted"/>
<gene>
    <name evidence="1" type="ORF">V4836_08105</name>
</gene>